<dbReference type="PROSITE" id="PS50102">
    <property type="entry name" value="RRM"/>
    <property type="match status" value="1"/>
</dbReference>
<evidence type="ECO:0000313" key="4">
    <source>
        <dbReference type="EMBL" id="KAL3618760.1"/>
    </source>
</evidence>
<organism evidence="4 5">
    <name type="scientific">Castilleja foliolosa</name>
    <dbReference type="NCBI Taxonomy" id="1961234"/>
    <lineage>
        <taxon>Eukaryota</taxon>
        <taxon>Viridiplantae</taxon>
        <taxon>Streptophyta</taxon>
        <taxon>Embryophyta</taxon>
        <taxon>Tracheophyta</taxon>
        <taxon>Spermatophyta</taxon>
        <taxon>Magnoliopsida</taxon>
        <taxon>eudicotyledons</taxon>
        <taxon>Gunneridae</taxon>
        <taxon>Pentapetalae</taxon>
        <taxon>asterids</taxon>
        <taxon>lamiids</taxon>
        <taxon>Lamiales</taxon>
        <taxon>Orobanchaceae</taxon>
        <taxon>Pedicularideae</taxon>
        <taxon>Castillejinae</taxon>
        <taxon>Castilleja</taxon>
    </lineage>
</organism>
<sequence>MAFLNRAANLLKQNVSKHVSSVSSASSPSLFQAIRSISSCAATKLFVGGLGYDIAEVSLHEAFSQYGNVLEARIIMDHETGRSRGFGFVTYEISESASTAIQAFDGQLPLALVWRFHGLFYIYQPVRQNHNVLRDRAISIRCFTSDARPSINKIDGHKQSFEELHYLCSYKVLGSNMNARSSAFPCSVHQSIMENCLKHQIISQSLSEEECKTEMDFKKYAYEQEKKK</sequence>
<dbReference type="AlphaFoldDB" id="A0ABD3BPZ7"/>
<dbReference type="SMART" id="SM00360">
    <property type="entry name" value="RRM"/>
    <property type="match status" value="1"/>
</dbReference>
<evidence type="ECO:0000256" key="2">
    <source>
        <dbReference type="PROSITE-ProRule" id="PRU00176"/>
    </source>
</evidence>
<dbReference type="Gene3D" id="3.30.70.330">
    <property type="match status" value="1"/>
</dbReference>
<evidence type="ECO:0000313" key="5">
    <source>
        <dbReference type="Proteomes" id="UP001632038"/>
    </source>
</evidence>
<dbReference type="InterPro" id="IPR052462">
    <property type="entry name" value="SLIRP/GR-RBP-like"/>
</dbReference>
<dbReference type="PANTHER" id="PTHR48027">
    <property type="entry name" value="HETEROGENEOUS NUCLEAR RIBONUCLEOPROTEIN 87F-RELATED"/>
    <property type="match status" value="1"/>
</dbReference>
<name>A0ABD3BPZ7_9LAMI</name>
<keyword evidence="5" id="KW-1185">Reference proteome</keyword>
<dbReference type="SUPFAM" id="SSF54928">
    <property type="entry name" value="RNA-binding domain, RBD"/>
    <property type="match status" value="1"/>
</dbReference>
<comment type="caution">
    <text evidence="4">The sequence shown here is derived from an EMBL/GenBank/DDBJ whole genome shotgun (WGS) entry which is preliminary data.</text>
</comment>
<keyword evidence="1 2" id="KW-0694">RNA-binding</keyword>
<dbReference type="InterPro" id="IPR000504">
    <property type="entry name" value="RRM_dom"/>
</dbReference>
<accession>A0ABD3BPZ7</accession>
<dbReference type="Pfam" id="PF00076">
    <property type="entry name" value="RRM_1"/>
    <property type="match status" value="1"/>
</dbReference>
<dbReference type="Proteomes" id="UP001632038">
    <property type="component" value="Unassembled WGS sequence"/>
</dbReference>
<proteinExistence type="predicted"/>
<dbReference type="InterPro" id="IPR012677">
    <property type="entry name" value="Nucleotide-bd_a/b_plait_sf"/>
</dbReference>
<evidence type="ECO:0000259" key="3">
    <source>
        <dbReference type="PROSITE" id="PS50102"/>
    </source>
</evidence>
<protein>
    <recommendedName>
        <fullName evidence="3">RRM domain-containing protein</fullName>
    </recommendedName>
</protein>
<feature type="domain" description="RRM" evidence="3">
    <location>
        <begin position="43"/>
        <end position="107"/>
    </location>
</feature>
<dbReference type="InterPro" id="IPR035979">
    <property type="entry name" value="RBD_domain_sf"/>
</dbReference>
<dbReference type="GO" id="GO:0003723">
    <property type="term" value="F:RNA binding"/>
    <property type="evidence" value="ECO:0007669"/>
    <property type="project" value="UniProtKB-UniRule"/>
</dbReference>
<dbReference type="EMBL" id="JAVIJP010000078">
    <property type="protein sequence ID" value="KAL3618760.1"/>
    <property type="molecule type" value="Genomic_DNA"/>
</dbReference>
<evidence type="ECO:0000256" key="1">
    <source>
        <dbReference type="ARBA" id="ARBA00022884"/>
    </source>
</evidence>
<reference evidence="5" key="1">
    <citation type="journal article" date="2024" name="IScience">
        <title>Strigolactones Initiate the Formation of Haustorium-like Structures in Castilleja.</title>
        <authorList>
            <person name="Buerger M."/>
            <person name="Peterson D."/>
            <person name="Chory J."/>
        </authorList>
    </citation>
    <scope>NUCLEOTIDE SEQUENCE [LARGE SCALE GENOMIC DNA]</scope>
</reference>
<gene>
    <name evidence="4" type="ORF">CASFOL_037422</name>
</gene>